<name>A0ABW1NP73_9ACTN</name>
<protein>
    <submittedName>
        <fullName evidence="2">Antibiotic biosynthesis monooxygenase</fullName>
    </submittedName>
</protein>
<organism evidence="2 3">
    <name type="scientific">Sphaerisporangium aureirubrum</name>
    <dbReference type="NCBI Taxonomy" id="1544736"/>
    <lineage>
        <taxon>Bacteria</taxon>
        <taxon>Bacillati</taxon>
        <taxon>Actinomycetota</taxon>
        <taxon>Actinomycetes</taxon>
        <taxon>Streptosporangiales</taxon>
        <taxon>Streptosporangiaceae</taxon>
        <taxon>Sphaerisporangium</taxon>
    </lineage>
</organism>
<comment type="caution">
    <text evidence="2">The sequence shown here is derived from an EMBL/GenBank/DDBJ whole genome shotgun (WGS) entry which is preliminary data.</text>
</comment>
<feature type="domain" description="ABM" evidence="1">
    <location>
        <begin position="5"/>
        <end position="65"/>
    </location>
</feature>
<dbReference type="GO" id="GO:0004497">
    <property type="term" value="F:monooxygenase activity"/>
    <property type="evidence" value="ECO:0007669"/>
    <property type="project" value="UniProtKB-KW"/>
</dbReference>
<gene>
    <name evidence="2" type="ORF">ACFP1K_24400</name>
</gene>
<reference evidence="3" key="1">
    <citation type="journal article" date="2019" name="Int. J. Syst. Evol. Microbiol.">
        <title>The Global Catalogue of Microorganisms (GCM) 10K type strain sequencing project: providing services to taxonomists for standard genome sequencing and annotation.</title>
        <authorList>
            <consortium name="The Broad Institute Genomics Platform"/>
            <consortium name="The Broad Institute Genome Sequencing Center for Infectious Disease"/>
            <person name="Wu L."/>
            <person name="Ma J."/>
        </authorList>
    </citation>
    <scope>NUCLEOTIDE SEQUENCE [LARGE SCALE GENOMIC DNA]</scope>
    <source>
        <strain evidence="3">JCM 30346</strain>
    </source>
</reference>
<dbReference type="EMBL" id="JBHSRF010000040">
    <property type="protein sequence ID" value="MFC6084322.1"/>
    <property type="molecule type" value="Genomic_DNA"/>
</dbReference>
<dbReference type="Proteomes" id="UP001596137">
    <property type="component" value="Unassembled WGS sequence"/>
</dbReference>
<keyword evidence="2" id="KW-0503">Monooxygenase</keyword>
<dbReference type="RefSeq" id="WP_380757248.1">
    <property type="nucleotide sequence ID" value="NZ_JBHSRF010000040.1"/>
</dbReference>
<dbReference type="SUPFAM" id="SSF54909">
    <property type="entry name" value="Dimeric alpha+beta barrel"/>
    <property type="match status" value="1"/>
</dbReference>
<dbReference type="Pfam" id="PF03992">
    <property type="entry name" value="ABM"/>
    <property type="match status" value="1"/>
</dbReference>
<dbReference type="Gene3D" id="3.30.70.100">
    <property type="match status" value="1"/>
</dbReference>
<evidence type="ECO:0000313" key="2">
    <source>
        <dbReference type="EMBL" id="MFC6084322.1"/>
    </source>
</evidence>
<proteinExistence type="predicted"/>
<dbReference type="InterPro" id="IPR011008">
    <property type="entry name" value="Dimeric_a/b-barrel"/>
</dbReference>
<keyword evidence="3" id="KW-1185">Reference proteome</keyword>
<accession>A0ABW1NP73</accession>
<evidence type="ECO:0000259" key="1">
    <source>
        <dbReference type="Pfam" id="PF03992"/>
    </source>
</evidence>
<evidence type="ECO:0000313" key="3">
    <source>
        <dbReference type="Proteomes" id="UP001596137"/>
    </source>
</evidence>
<sequence>MTTIELTRFTVTEDKVPELLAARPAMLKDFTEDRTGFLGARLIRLPNNEWLDIVEWTDPAAHTTSRTKGPNRPGIARFFAAIDTLISTEEGTTTDPST</sequence>
<keyword evidence="2" id="KW-0560">Oxidoreductase</keyword>
<dbReference type="InterPro" id="IPR007138">
    <property type="entry name" value="ABM_dom"/>
</dbReference>